<keyword evidence="8" id="KW-1185">Reference proteome</keyword>
<dbReference type="PANTHER" id="PTHR31232:SF156">
    <property type="entry name" value="PLANT SELF-INCOMPATIBILITY PROTEIN S1 FAMILY-RELATED"/>
    <property type="match status" value="1"/>
</dbReference>
<protein>
    <recommendedName>
        <fullName evidence="6">S-protein homolog</fullName>
    </recommendedName>
</protein>
<keyword evidence="3 6" id="KW-0713">Self-incompatibility</keyword>
<dbReference type="GO" id="GO:0005576">
    <property type="term" value="C:extracellular region"/>
    <property type="evidence" value="ECO:0007669"/>
    <property type="project" value="UniProtKB-SubCell"/>
</dbReference>
<comment type="caution">
    <text evidence="7">The sequence shown here is derived from an EMBL/GenBank/DDBJ whole genome shotgun (WGS) entry which is preliminary data.</text>
</comment>
<evidence type="ECO:0000313" key="8">
    <source>
        <dbReference type="Proteomes" id="UP000653305"/>
    </source>
</evidence>
<reference evidence="7" key="1">
    <citation type="submission" date="2020-07" db="EMBL/GenBank/DDBJ databases">
        <title>Ethylene signaling mediates host invasion by parasitic plants.</title>
        <authorList>
            <person name="Yoshida S."/>
        </authorList>
    </citation>
    <scope>NUCLEOTIDE SEQUENCE</scope>
    <source>
        <strain evidence="7">Okayama</strain>
    </source>
</reference>
<keyword evidence="4 6" id="KW-0964">Secreted</keyword>
<evidence type="ECO:0000256" key="6">
    <source>
        <dbReference type="RuleBase" id="RU367044"/>
    </source>
</evidence>
<dbReference type="EMBL" id="BMAC01000293">
    <property type="protein sequence ID" value="GFP92850.1"/>
    <property type="molecule type" value="Genomic_DNA"/>
</dbReference>
<sequence length="168" mass="19856">AKLLGKHNIKVYSDIPEGSYFSLSVHCGSKDNDFGNRVLYRGQSFDWNFRTNFVGNTLYFCTLVWGPRKKSFDVFKGSWSKDNDFGNRVLYRGQSFDWNFRTNFVGNTLYFCTLVWGPRKKSFDVFKGSWDRNDYHHDYIYVADLNGVYLSHDPNNLSQNLQFLFQWD</sequence>
<dbReference type="AlphaFoldDB" id="A0A830BZF9"/>
<comment type="subcellular location">
    <subcellularLocation>
        <location evidence="1 6">Secreted</location>
    </subcellularLocation>
</comment>
<dbReference type="GO" id="GO:0060320">
    <property type="term" value="P:rejection of self pollen"/>
    <property type="evidence" value="ECO:0007669"/>
    <property type="project" value="UniProtKB-KW"/>
</dbReference>
<dbReference type="Proteomes" id="UP000653305">
    <property type="component" value="Unassembled WGS sequence"/>
</dbReference>
<name>A0A830BZF9_9LAMI</name>
<accession>A0A830BZF9</accession>
<dbReference type="PANTHER" id="PTHR31232">
    <property type="match status" value="1"/>
</dbReference>
<comment type="similarity">
    <text evidence="2 6">Belongs to the plant self-incompatibility (S1) protein family.</text>
</comment>
<keyword evidence="5" id="KW-0732">Signal</keyword>
<evidence type="ECO:0000256" key="4">
    <source>
        <dbReference type="ARBA" id="ARBA00022525"/>
    </source>
</evidence>
<dbReference type="Pfam" id="PF05938">
    <property type="entry name" value="Self-incomp_S1"/>
    <property type="match status" value="2"/>
</dbReference>
<evidence type="ECO:0000256" key="5">
    <source>
        <dbReference type="ARBA" id="ARBA00022729"/>
    </source>
</evidence>
<proteinExistence type="inferred from homology"/>
<evidence type="ECO:0000256" key="3">
    <source>
        <dbReference type="ARBA" id="ARBA00022471"/>
    </source>
</evidence>
<evidence type="ECO:0000256" key="2">
    <source>
        <dbReference type="ARBA" id="ARBA00005581"/>
    </source>
</evidence>
<gene>
    <name evidence="7" type="ORF">PHJA_001429300</name>
</gene>
<dbReference type="InterPro" id="IPR010264">
    <property type="entry name" value="Self-incomp_S1"/>
</dbReference>
<feature type="non-terminal residue" evidence="7">
    <location>
        <position position="168"/>
    </location>
</feature>
<evidence type="ECO:0000313" key="7">
    <source>
        <dbReference type="EMBL" id="GFP92850.1"/>
    </source>
</evidence>
<evidence type="ECO:0000256" key="1">
    <source>
        <dbReference type="ARBA" id="ARBA00004613"/>
    </source>
</evidence>
<organism evidence="7 8">
    <name type="scientific">Phtheirospermum japonicum</name>
    <dbReference type="NCBI Taxonomy" id="374723"/>
    <lineage>
        <taxon>Eukaryota</taxon>
        <taxon>Viridiplantae</taxon>
        <taxon>Streptophyta</taxon>
        <taxon>Embryophyta</taxon>
        <taxon>Tracheophyta</taxon>
        <taxon>Spermatophyta</taxon>
        <taxon>Magnoliopsida</taxon>
        <taxon>eudicotyledons</taxon>
        <taxon>Gunneridae</taxon>
        <taxon>Pentapetalae</taxon>
        <taxon>asterids</taxon>
        <taxon>lamiids</taxon>
        <taxon>Lamiales</taxon>
        <taxon>Orobanchaceae</taxon>
        <taxon>Orobanchaceae incertae sedis</taxon>
        <taxon>Phtheirospermum</taxon>
    </lineage>
</organism>